<gene>
    <name evidence="3" type="ORF">LAESUDRAFT_664884</name>
</gene>
<feature type="signal peptide" evidence="2">
    <location>
        <begin position="1"/>
        <end position="21"/>
    </location>
</feature>
<feature type="chain" id="PRO_5007855619" description="Macrofage activating glycoprotein" evidence="2">
    <location>
        <begin position="22"/>
        <end position="369"/>
    </location>
</feature>
<dbReference type="OrthoDB" id="2564904at2759"/>
<evidence type="ECO:0008006" key="5">
    <source>
        <dbReference type="Google" id="ProtNLM"/>
    </source>
</evidence>
<evidence type="ECO:0000313" key="3">
    <source>
        <dbReference type="EMBL" id="KZT00922.1"/>
    </source>
</evidence>
<evidence type="ECO:0000313" key="4">
    <source>
        <dbReference type="Proteomes" id="UP000076871"/>
    </source>
</evidence>
<keyword evidence="4" id="KW-1185">Reference proteome</keyword>
<reference evidence="3 4" key="1">
    <citation type="journal article" date="2016" name="Mol. Biol. Evol.">
        <title>Comparative Genomics of Early-Diverging Mushroom-Forming Fungi Provides Insights into the Origins of Lignocellulose Decay Capabilities.</title>
        <authorList>
            <person name="Nagy L.G."/>
            <person name="Riley R."/>
            <person name="Tritt A."/>
            <person name="Adam C."/>
            <person name="Daum C."/>
            <person name="Floudas D."/>
            <person name="Sun H."/>
            <person name="Yadav J.S."/>
            <person name="Pangilinan J."/>
            <person name="Larsson K.H."/>
            <person name="Matsuura K."/>
            <person name="Barry K."/>
            <person name="Labutti K."/>
            <person name="Kuo R."/>
            <person name="Ohm R.A."/>
            <person name="Bhattacharya S.S."/>
            <person name="Shirouzu T."/>
            <person name="Yoshinaga Y."/>
            <person name="Martin F.M."/>
            <person name="Grigoriev I.V."/>
            <person name="Hibbett D.S."/>
        </authorList>
    </citation>
    <scope>NUCLEOTIDE SEQUENCE [LARGE SCALE GENOMIC DNA]</scope>
    <source>
        <strain evidence="3 4">93-53</strain>
    </source>
</reference>
<name>A0A165BF56_9APHY</name>
<proteinExistence type="predicted"/>
<dbReference type="GeneID" id="63822187"/>
<evidence type="ECO:0000256" key="2">
    <source>
        <dbReference type="SAM" id="SignalP"/>
    </source>
</evidence>
<sequence>MSTVALSALLAAAALTSGVHAQTTALVDHTYAYSDVPYKVEPTGDVRGSQVGYNICNSTTQNQDSYCQTLIVNGIEDFCIWSSPKEDDTIGTSEAYEVAWCTQNDHGTRLIPQGSLTGVQYLYTANYIQIVGFIDQSNINLQANDSGGELDPHGSDLLGNPMGGLVYSNQYPTGNTDNTSYTQIIEWTQFIGNGQFCLKICNPSNTSADNVGWCNNVYDEVGINYNCPNAAQNGTFEVCDGDSMEKIGEYVSNGVTTTWTQPWSGVWTVPYTPVVPSSSNCRTYTSTDIYTDKLAVTSSASSGSASATATSSGASRSSGASSGASRSGAASGAAATSTGSSSSSSGAGAVRISALATLAGVAFAVVFLA</sequence>
<accession>A0A165BF56</accession>
<dbReference type="AlphaFoldDB" id="A0A165BF56"/>
<feature type="region of interest" description="Disordered" evidence="1">
    <location>
        <begin position="303"/>
        <end position="346"/>
    </location>
</feature>
<dbReference type="RefSeq" id="XP_040758662.1">
    <property type="nucleotide sequence ID" value="XM_040905157.1"/>
</dbReference>
<organism evidence="3 4">
    <name type="scientific">Laetiporus sulphureus 93-53</name>
    <dbReference type="NCBI Taxonomy" id="1314785"/>
    <lineage>
        <taxon>Eukaryota</taxon>
        <taxon>Fungi</taxon>
        <taxon>Dikarya</taxon>
        <taxon>Basidiomycota</taxon>
        <taxon>Agaricomycotina</taxon>
        <taxon>Agaricomycetes</taxon>
        <taxon>Polyporales</taxon>
        <taxon>Laetiporus</taxon>
    </lineage>
</organism>
<dbReference type="STRING" id="1314785.A0A165BF56"/>
<keyword evidence="2" id="KW-0732">Signal</keyword>
<dbReference type="EMBL" id="KV427673">
    <property type="protein sequence ID" value="KZT00922.1"/>
    <property type="molecule type" value="Genomic_DNA"/>
</dbReference>
<evidence type="ECO:0000256" key="1">
    <source>
        <dbReference type="SAM" id="MobiDB-lite"/>
    </source>
</evidence>
<dbReference type="InParanoid" id="A0A165BF56"/>
<dbReference type="Proteomes" id="UP000076871">
    <property type="component" value="Unassembled WGS sequence"/>
</dbReference>
<protein>
    <recommendedName>
        <fullName evidence="5">Macrofage activating glycoprotein</fullName>
    </recommendedName>
</protein>